<evidence type="ECO:0000256" key="5">
    <source>
        <dbReference type="ARBA" id="ARBA00034617"/>
    </source>
</evidence>
<keyword evidence="2" id="KW-0378">Hydrolase</keyword>
<dbReference type="InterPro" id="IPR036390">
    <property type="entry name" value="WH_DNA-bd_sf"/>
</dbReference>
<sequence length="320" mass="35450">MTVHILNESRGSTLEVVVSRMKFRGSAIRFILVSATVPNTDDVAGWVGRCEGSTDSAQIFEHVVGIPRRTGQNDFQFAKILDYKVFTILQEYSVGKPILIFCATRKAFAEIGIGLHHAGLTMDDRRATERLYLNKTLRVLIATSGVTTYQNNLAKEYSDLDIVQMLGRAGRPQFDRDGIAIILCESELEHKYSALVHGRTVLESSLHINLAEHLNSEIGLGTISNIDTAKKWLATSFLSHRMQKNPDYYCLDSALSTCTSSNSVDDIVMSSITQLKAANLIDYVDHGADKGKLCTTQYGQIMSKYYIRRGTVSAIPSSKS</sequence>
<dbReference type="Pfam" id="PF23445">
    <property type="entry name" value="WHD_SNRNP200"/>
    <property type="match status" value="1"/>
</dbReference>
<dbReference type="GO" id="GO:0005524">
    <property type="term" value="F:ATP binding"/>
    <property type="evidence" value="ECO:0007669"/>
    <property type="project" value="UniProtKB-KW"/>
</dbReference>
<dbReference type="PANTHER" id="PTHR47835:SF3">
    <property type="entry name" value="HELICASE FOR MEIOSIS 1"/>
    <property type="match status" value="1"/>
</dbReference>
<accession>A0A8H5BWN4</accession>
<evidence type="ECO:0000256" key="6">
    <source>
        <dbReference type="ARBA" id="ARBA00034808"/>
    </source>
</evidence>
<dbReference type="InterPro" id="IPR052247">
    <property type="entry name" value="Meiotic_Crossover_Helicase"/>
</dbReference>
<dbReference type="InterPro" id="IPR057842">
    <property type="entry name" value="WH_MER3"/>
</dbReference>
<keyword evidence="10" id="KW-1185">Reference proteome</keyword>
<evidence type="ECO:0000256" key="2">
    <source>
        <dbReference type="ARBA" id="ARBA00022801"/>
    </source>
</evidence>
<dbReference type="InterPro" id="IPR036388">
    <property type="entry name" value="WH-like_DNA-bd_sf"/>
</dbReference>
<dbReference type="OrthoDB" id="5575at2759"/>
<dbReference type="SUPFAM" id="SSF46785">
    <property type="entry name" value="Winged helix' DNA-binding domain"/>
    <property type="match status" value="1"/>
</dbReference>
<evidence type="ECO:0000256" key="7">
    <source>
        <dbReference type="ARBA" id="ARBA00048988"/>
    </source>
</evidence>
<comment type="catalytic activity">
    <reaction evidence="7">
        <text>ATP + H2O = ADP + phosphate + H(+)</text>
        <dbReference type="Rhea" id="RHEA:13065"/>
        <dbReference type="ChEBI" id="CHEBI:15377"/>
        <dbReference type="ChEBI" id="CHEBI:15378"/>
        <dbReference type="ChEBI" id="CHEBI:30616"/>
        <dbReference type="ChEBI" id="CHEBI:43474"/>
        <dbReference type="ChEBI" id="CHEBI:456216"/>
        <dbReference type="EC" id="5.6.2.4"/>
    </reaction>
</comment>
<dbReference type="GO" id="GO:0043138">
    <property type="term" value="F:3'-5' DNA helicase activity"/>
    <property type="evidence" value="ECO:0007669"/>
    <property type="project" value="UniProtKB-EC"/>
</dbReference>
<dbReference type="FunFam" id="1.10.10.10:FF:000012">
    <property type="entry name" value="U5 small nuclear ribonucleoprotein helicase"/>
    <property type="match status" value="1"/>
</dbReference>
<dbReference type="PANTHER" id="PTHR47835">
    <property type="entry name" value="HFM1, ATP DEPENDENT DNA HELICASE HOMOLOG"/>
    <property type="match status" value="1"/>
</dbReference>
<evidence type="ECO:0000313" key="9">
    <source>
        <dbReference type="EMBL" id="KAF5330810.1"/>
    </source>
</evidence>
<dbReference type="AlphaFoldDB" id="A0A8H5BWN4"/>
<dbReference type="InterPro" id="IPR027417">
    <property type="entry name" value="P-loop_NTPase"/>
</dbReference>
<keyword evidence="1" id="KW-0547">Nucleotide-binding</keyword>
<dbReference type="Gene3D" id="1.10.10.10">
    <property type="entry name" value="Winged helix-like DNA-binding domain superfamily/Winged helix DNA-binding domain"/>
    <property type="match status" value="1"/>
</dbReference>
<proteinExistence type="predicted"/>
<evidence type="ECO:0000256" key="4">
    <source>
        <dbReference type="ARBA" id="ARBA00022840"/>
    </source>
</evidence>
<dbReference type="EMBL" id="JAACJJ010000001">
    <property type="protein sequence ID" value="KAF5330810.1"/>
    <property type="molecule type" value="Genomic_DNA"/>
</dbReference>
<name>A0A8H5BWN4_9AGAR</name>
<dbReference type="SUPFAM" id="SSF52540">
    <property type="entry name" value="P-loop containing nucleoside triphosphate hydrolases"/>
    <property type="match status" value="1"/>
</dbReference>
<evidence type="ECO:0000313" key="10">
    <source>
        <dbReference type="Proteomes" id="UP000567179"/>
    </source>
</evidence>
<comment type="catalytic activity">
    <reaction evidence="5">
        <text>Couples ATP hydrolysis with the unwinding of duplex DNA by translocating in the 3'-5' direction.</text>
        <dbReference type="EC" id="5.6.2.4"/>
    </reaction>
</comment>
<comment type="caution">
    <text evidence="9">The sequence shown here is derived from an EMBL/GenBank/DDBJ whole genome shotgun (WGS) entry which is preliminary data.</text>
</comment>
<protein>
    <recommendedName>
        <fullName evidence="6">DNA 3'-5' helicase</fullName>
        <ecNumber evidence="6">5.6.2.4</ecNumber>
    </recommendedName>
</protein>
<dbReference type="GO" id="GO:0016787">
    <property type="term" value="F:hydrolase activity"/>
    <property type="evidence" value="ECO:0007669"/>
    <property type="project" value="UniProtKB-KW"/>
</dbReference>
<dbReference type="Proteomes" id="UP000567179">
    <property type="component" value="Unassembled WGS sequence"/>
</dbReference>
<dbReference type="EC" id="5.6.2.4" evidence="6"/>
<evidence type="ECO:0000256" key="1">
    <source>
        <dbReference type="ARBA" id="ARBA00022741"/>
    </source>
</evidence>
<keyword evidence="3" id="KW-0347">Helicase</keyword>
<evidence type="ECO:0000256" key="3">
    <source>
        <dbReference type="ARBA" id="ARBA00022806"/>
    </source>
</evidence>
<reference evidence="9 10" key="1">
    <citation type="journal article" date="2020" name="ISME J.">
        <title>Uncovering the hidden diversity of litter-decomposition mechanisms in mushroom-forming fungi.</title>
        <authorList>
            <person name="Floudas D."/>
            <person name="Bentzer J."/>
            <person name="Ahren D."/>
            <person name="Johansson T."/>
            <person name="Persson P."/>
            <person name="Tunlid A."/>
        </authorList>
    </citation>
    <scope>NUCLEOTIDE SEQUENCE [LARGE SCALE GENOMIC DNA]</scope>
    <source>
        <strain evidence="9 10">CBS 101986</strain>
    </source>
</reference>
<keyword evidence="4" id="KW-0067">ATP-binding</keyword>
<gene>
    <name evidence="9" type="ORF">D9619_005499</name>
</gene>
<feature type="domain" description="MER3 helicase-like winged helix" evidence="8">
    <location>
        <begin position="203"/>
        <end position="275"/>
    </location>
</feature>
<organism evidence="9 10">
    <name type="scientific">Psilocybe cf. subviscida</name>
    <dbReference type="NCBI Taxonomy" id="2480587"/>
    <lineage>
        <taxon>Eukaryota</taxon>
        <taxon>Fungi</taxon>
        <taxon>Dikarya</taxon>
        <taxon>Basidiomycota</taxon>
        <taxon>Agaricomycotina</taxon>
        <taxon>Agaricomycetes</taxon>
        <taxon>Agaricomycetidae</taxon>
        <taxon>Agaricales</taxon>
        <taxon>Agaricineae</taxon>
        <taxon>Strophariaceae</taxon>
        <taxon>Psilocybe</taxon>
    </lineage>
</organism>
<dbReference type="Gene3D" id="3.40.50.300">
    <property type="entry name" value="P-loop containing nucleotide triphosphate hydrolases"/>
    <property type="match status" value="3"/>
</dbReference>
<evidence type="ECO:0000259" key="8">
    <source>
        <dbReference type="Pfam" id="PF23445"/>
    </source>
</evidence>